<gene>
    <name evidence="2" type="ORF">GJ744_009438</name>
</gene>
<keyword evidence="1" id="KW-0472">Membrane</keyword>
<evidence type="ECO:0000313" key="2">
    <source>
        <dbReference type="EMBL" id="KAF7508293.1"/>
    </source>
</evidence>
<comment type="caution">
    <text evidence="2">The sequence shown here is derived from an EMBL/GenBank/DDBJ whole genome shotgun (WGS) entry which is preliminary data.</text>
</comment>
<feature type="transmembrane region" description="Helical" evidence="1">
    <location>
        <begin position="12"/>
        <end position="31"/>
    </location>
</feature>
<dbReference type="OrthoDB" id="3024632at2759"/>
<name>A0A8H7AFS4_9EURO</name>
<evidence type="ECO:0000313" key="3">
    <source>
        <dbReference type="Proteomes" id="UP000606974"/>
    </source>
</evidence>
<evidence type="ECO:0000256" key="1">
    <source>
        <dbReference type="SAM" id="Phobius"/>
    </source>
</evidence>
<proteinExistence type="predicted"/>
<dbReference type="EMBL" id="JAACFV010000056">
    <property type="protein sequence ID" value="KAF7508293.1"/>
    <property type="molecule type" value="Genomic_DNA"/>
</dbReference>
<protein>
    <submittedName>
        <fullName evidence="2">Uncharacterized protein</fullName>
    </submittedName>
</protein>
<organism evidence="2 3">
    <name type="scientific">Endocarpon pusillum</name>
    <dbReference type="NCBI Taxonomy" id="364733"/>
    <lineage>
        <taxon>Eukaryota</taxon>
        <taxon>Fungi</taxon>
        <taxon>Dikarya</taxon>
        <taxon>Ascomycota</taxon>
        <taxon>Pezizomycotina</taxon>
        <taxon>Eurotiomycetes</taxon>
        <taxon>Chaetothyriomycetidae</taxon>
        <taxon>Verrucariales</taxon>
        <taxon>Verrucariaceae</taxon>
        <taxon>Endocarpon</taxon>
    </lineage>
</organism>
<keyword evidence="3" id="KW-1185">Reference proteome</keyword>
<keyword evidence="1" id="KW-0812">Transmembrane</keyword>
<keyword evidence="1" id="KW-1133">Transmembrane helix</keyword>
<sequence>MAKNSTHQTQTLSSLNLGGGLIEIAALTALIGSTTAESLVLGNKGAAGLLWGTMSIFGSLSVIKACIAAATSDWLRETLGVRSREIDAAIGLYLDLDVKGQETQRRAANACGIACKLETSSTGKAGSDHDSVETSRHGAYAFDQRISGILDSIPESGPFDPFQSYLLVGDAYIKDHFTNIVWEEWIAIFASLSKFAEIFVLWRQKATILTLVSAGCWFFFFGASVVLQLLGLSHIHYGGVTQREVDIIAGQLPSPLRVGGQRRLILGAPQEVRHSLYWKVS</sequence>
<feature type="transmembrane region" description="Helical" evidence="1">
    <location>
        <begin position="51"/>
        <end position="75"/>
    </location>
</feature>
<feature type="transmembrane region" description="Helical" evidence="1">
    <location>
        <begin position="208"/>
        <end position="230"/>
    </location>
</feature>
<reference evidence="2" key="1">
    <citation type="submission" date="2020-02" db="EMBL/GenBank/DDBJ databases">
        <authorList>
            <person name="Palmer J.M."/>
        </authorList>
    </citation>
    <scope>NUCLEOTIDE SEQUENCE</scope>
    <source>
        <strain evidence="2">EPUS1.4</strain>
        <tissue evidence="2">Thallus</tissue>
    </source>
</reference>
<accession>A0A8H7AFS4</accession>
<dbReference type="Proteomes" id="UP000606974">
    <property type="component" value="Unassembled WGS sequence"/>
</dbReference>
<dbReference type="AlphaFoldDB" id="A0A8H7AFS4"/>